<feature type="transmembrane region" description="Helical" evidence="1">
    <location>
        <begin position="294"/>
        <end position="310"/>
    </location>
</feature>
<evidence type="ECO:0000256" key="1">
    <source>
        <dbReference type="SAM" id="Phobius"/>
    </source>
</evidence>
<dbReference type="AlphaFoldDB" id="A0AB39HRA9"/>
<feature type="transmembrane region" description="Helical" evidence="1">
    <location>
        <begin position="194"/>
        <end position="213"/>
    </location>
</feature>
<evidence type="ECO:0000313" key="2">
    <source>
        <dbReference type="EMBL" id="XDK33927.1"/>
    </source>
</evidence>
<feature type="transmembrane region" description="Helical" evidence="1">
    <location>
        <begin position="103"/>
        <end position="128"/>
    </location>
</feature>
<name>A0AB39HRA9_9BACI</name>
<dbReference type="Pfam" id="PF05975">
    <property type="entry name" value="EcsB"/>
    <property type="match status" value="1"/>
</dbReference>
<proteinExistence type="predicted"/>
<keyword evidence="1" id="KW-1133">Transmembrane helix</keyword>
<reference evidence="2" key="1">
    <citation type="submission" date="2024-07" db="EMBL/GenBank/DDBJ databases">
        <title>Halotolerant mesophilic bacterium Ornithinibacillus sp. 4-3, sp. nov., isolated from soil.</title>
        <authorList>
            <person name="Sidarenka A.V."/>
            <person name="Guliayeva D.E."/>
            <person name="Leanovich S.I."/>
            <person name="Hileuskaya K.S."/>
            <person name="Akhremchuk A.E."/>
            <person name="Sikolenko M.A."/>
            <person name="Valentovich L.N."/>
        </authorList>
    </citation>
    <scope>NUCLEOTIDE SEQUENCE</scope>
    <source>
        <strain evidence="2">4-3</strain>
    </source>
</reference>
<dbReference type="InterPro" id="IPR010288">
    <property type="entry name" value="EcsB_ABC"/>
</dbReference>
<keyword evidence="1" id="KW-0472">Membrane</keyword>
<feature type="transmembrane region" description="Helical" evidence="1">
    <location>
        <begin position="21"/>
        <end position="45"/>
    </location>
</feature>
<feature type="transmembrane region" description="Helical" evidence="1">
    <location>
        <begin position="134"/>
        <end position="155"/>
    </location>
</feature>
<dbReference type="RefSeq" id="WP_368654605.1">
    <property type="nucleotide sequence ID" value="NZ_CP162599.1"/>
</dbReference>
<feature type="transmembrane region" description="Helical" evidence="1">
    <location>
        <begin position="170"/>
        <end position="188"/>
    </location>
</feature>
<feature type="transmembrane region" description="Helical" evidence="1">
    <location>
        <begin position="365"/>
        <end position="384"/>
    </location>
</feature>
<gene>
    <name evidence="2" type="ORF">AB4Y30_06135</name>
</gene>
<dbReference type="GO" id="GO:0016020">
    <property type="term" value="C:membrane"/>
    <property type="evidence" value="ECO:0007669"/>
    <property type="project" value="InterPro"/>
</dbReference>
<organism evidence="2">
    <name type="scientific">Ornithinibacillus sp. 4-3</name>
    <dbReference type="NCBI Taxonomy" id="3231488"/>
    <lineage>
        <taxon>Bacteria</taxon>
        <taxon>Bacillati</taxon>
        <taxon>Bacillota</taxon>
        <taxon>Bacilli</taxon>
        <taxon>Bacillales</taxon>
        <taxon>Bacillaceae</taxon>
        <taxon>Ornithinibacillus</taxon>
    </lineage>
</organism>
<dbReference type="EMBL" id="CP162599">
    <property type="protein sequence ID" value="XDK33927.1"/>
    <property type="molecule type" value="Genomic_DNA"/>
</dbReference>
<keyword evidence="1" id="KW-0812">Transmembrane</keyword>
<protein>
    <submittedName>
        <fullName evidence="2">ABC transporter permease</fullName>
    </submittedName>
</protein>
<accession>A0AB39HRA9</accession>
<sequence length="385" mass="45910">MKSRSLFLTRWIQDIKYQLSVYRLVIDWTVIIYATIPALAIFIYAYHSWWLEIPNWVQDVPMSGVFLLLFLFLWYGAFRTYVREADLVFLLRKPRLLLHLKRFGLGYSIVKQIVPASILALVLAPFWFKHFQWGFSQLISFVLLWTALRCFVLGVKGQLQQEKRFWKNRIYWLGLILATALLWVISYYCIFYGGFLLSIGLFIIFIAIAFYVIRKRFLTLHTLEQDLLIENHQRNKIVNTIFNLSFELEGMPKRTSSRKTPLLFRKSQRIFSNRTAEKGFHELFMKASLRERTYLYKYLQIIGWTNAAVILFPKWWIKILILVIGLFVLNVWLKEVWDKVIGSHPYTKKYNEEAAYRKARGQMIAVCYIPYVFFLLFGILFSLIF</sequence>
<feature type="transmembrane region" description="Helical" evidence="1">
    <location>
        <begin position="65"/>
        <end position="82"/>
    </location>
</feature>
<feature type="transmembrane region" description="Helical" evidence="1">
    <location>
        <begin position="316"/>
        <end position="333"/>
    </location>
</feature>